<evidence type="ECO:0000313" key="1">
    <source>
        <dbReference type="EMBL" id="OFJ55274.1"/>
    </source>
</evidence>
<keyword evidence="2" id="KW-1185">Reference proteome</keyword>
<protein>
    <submittedName>
        <fullName evidence="1">GAF domain-containing protein</fullName>
    </submittedName>
</protein>
<comment type="caution">
    <text evidence="1">The sequence shown here is derived from an EMBL/GenBank/DDBJ whole genome shotgun (WGS) entry which is preliminary data.</text>
</comment>
<dbReference type="EMBL" id="MCHX01000004">
    <property type="protein sequence ID" value="OFJ55274.1"/>
    <property type="molecule type" value="Genomic_DNA"/>
</dbReference>
<proteinExistence type="predicted"/>
<dbReference type="OrthoDB" id="3786994at2"/>
<accession>A0A1E8QB70</accession>
<organism evidence="1 2">
    <name type="scientific">Mycolicibacterium grossiae</name>
    <dbReference type="NCBI Taxonomy" id="1552759"/>
    <lineage>
        <taxon>Bacteria</taxon>
        <taxon>Bacillati</taxon>
        <taxon>Actinomycetota</taxon>
        <taxon>Actinomycetes</taxon>
        <taxon>Mycobacteriales</taxon>
        <taxon>Mycobacteriaceae</taxon>
        <taxon>Mycolicibacterium</taxon>
    </lineage>
</organism>
<reference evidence="1 2" key="1">
    <citation type="submission" date="2016-09" db="EMBL/GenBank/DDBJ databases">
        <title>genome sequence of Mycobacterium sp. 739 SCH.</title>
        <authorList>
            <person name="Greninger A.L."/>
            <person name="Qin X."/>
            <person name="Jerome K."/>
            <person name="Vora S."/>
            <person name="Quinn K."/>
        </authorList>
    </citation>
    <scope>NUCLEOTIDE SEQUENCE [LARGE SCALE GENOMIC DNA]</scope>
    <source>
        <strain evidence="1 2">SCH</strain>
    </source>
</reference>
<dbReference type="AlphaFoldDB" id="A0A1E8QB70"/>
<name>A0A1E8QB70_9MYCO</name>
<gene>
    <name evidence="1" type="ORF">BEL07_02320</name>
</gene>
<dbReference type="RefSeq" id="WP_070351506.1">
    <property type="nucleotide sequence ID" value="NZ_CP043474.1"/>
</dbReference>
<dbReference type="Proteomes" id="UP000178953">
    <property type="component" value="Unassembled WGS sequence"/>
</dbReference>
<sequence>MSPAVYRAPLRSRRDDIAPGDTLRRALRLGLCGFGGRLDPPPLDLEAAVWSAAAQHDERLARRIARFADAPHGSFAWTRDADGGFRLGRLTGPWRYDAAREAEAVDLVHVRPCHWRDATVGAAEVPAAVLATFARGGRNLQRIHGGAVLEAATEQLWDRLS</sequence>
<evidence type="ECO:0000313" key="2">
    <source>
        <dbReference type="Proteomes" id="UP000178953"/>
    </source>
</evidence>